<dbReference type="SUPFAM" id="SSF48264">
    <property type="entry name" value="Cytochrome P450"/>
    <property type="match status" value="1"/>
</dbReference>
<keyword evidence="10" id="KW-0408">Iron</keyword>
<keyword evidence="6" id="KW-0479">Metal-binding</keyword>
<evidence type="ECO:0000256" key="9">
    <source>
        <dbReference type="ARBA" id="ARBA00023002"/>
    </source>
</evidence>
<dbReference type="GO" id="GO:0005506">
    <property type="term" value="F:iron ion binding"/>
    <property type="evidence" value="ECO:0007669"/>
    <property type="project" value="InterPro"/>
</dbReference>
<dbReference type="InterPro" id="IPR001128">
    <property type="entry name" value="Cyt_P450"/>
</dbReference>
<dbReference type="GO" id="GO:0006082">
    <property type="term" value="P:organic acid metabolic process"/>
    <property type="evidence" value="ECO:0007669"/>
    <property type="project" value="TreeGrafter"/>
</dbReference>
<keyword evidence="12" id="KW-0472">Membrane</keyword>
<evidence type="ECO:0000256" key="10">
    <source>
        <dbReference type="ARBA" id="ARBA00023004"/>
    </source>
</evidence>
<dbReference type="Gene3D" id="1.10.630.10">
    <property type="entry name" value="Cytochrome P450"/>
    <property type="match status" value="1"/>
</dbReference>
<reference evidence="13" key="1">
    <citation type="submission" date="2022-03" db="EMBL/GenBank/DDBJ databases">
        <authorList>
            <person name="Alioto T."/>
            <person name="Alioto T."/>
            <person name="Gomez Garrido J."/>
        </authorList>
    </citation>
    <scope>NUCLEOTIDE SEQUENCE</scope>
</reference>
<evidence type="ECO:0000313" key="13">
    <source>
        <dbReference type="EMBL" id="CAH2248311.1"/>
    </source>
</evidence>
<dbReference type="AlphaFoldDB" id="A0AAD1VTZ7"/>
<dbReference type="PANTHER" id="PTHR24300">
    <property type="entry name" value="CYTOCHROME P450 508A4-RELATED"/>
    <property type="match status" value="1"/>
</dbReference>
<gene>
    <name evidence="13" type="ORF">PECUL_23A024597</name>
</gene>
<evidence type="ECO:0000313" key="14">
    <source>
        <dbReference type="Proteomes" id="UP001295444"/>
    </source>
</evidence>
<keyword evidence="7" id="KW-0256">Endoplasmic reticulum</keyword>
<dbReference type="GO" id="GO:0020037">
    <property type="term" value="F:heme binding"/>
    <property type="evidence" value="ECO:0007669"/>
    <property type="project" value="InterPro"/>
</dbReference>
<dbReference type="GO" id="GO:0005789">
    <property type="term" value="C:endoplasmic reticulum membrane"/>
    <property type="evidence" value="ECO:0007669"/>
    <property type="project" value="UniProtKB-SubCell"/>
</dbReference>
<keyword evidence="14" id="KW-1185">Reference proteome</keyword>
<dbReference type="InterPro" id="IPR050182">
    <property type="entry name" value="Cytochrome_P450_fam2"/>
</dbReference>
<evidence type="ECO:0000256" key="4">
    <source>
        <dbReference type="ARBA" id="ARBA00010617"/>
    </source>
</evidence>
<keyword evidence="11" id="KW-0503">Monooxygenase</keyword>
<sequence length="264" mass="30219">MFIWGYYRKQGEDPLYPPGPPTLPILGNLWTLRFQLHHETFIELAEIYGNVYTVWLGHIPVIVLNGFKAVKEVLNSHSEAYTGRPLLPFFMDLMGEKGVVLTSGHTWKQQRRFGQMALKKLGLGKRNMEVRIQEEVQSLLEMFAAMEGSPTDPSVSITHSVSNVISAVVFGKRFLLEDKDFQKLHKATELVIAAPGTLWARIYDLVPTLMRHLPGPHQKAIKYFQILCSFIHNEVKEHQELGAKEDMDFIDHYLIQISKVQSAY</sequence>
<evidence type="ECO:0000256" key="11">
    <source>
        <dbReference type="ARBA" id="ARBA00023033"/>
    </source>
</evidence>
<dbReference type="Proteomes" id="UP001295444">
    <property type="component" value="Chromosome 02"/>
</dbReference>
<dbReference type="InterPro" id="IPR036396">
    <property type="entry name" value="Cyt_P450_sf"/>
</dbReference>
<evidence type="ECO:0000256" key="7">
    <source>
        <dbReference type="ARBA" id="ARBA00022824"/>
    </source>
</evidence>
<accession>A0AAD1VTZ7</accession>
<dbReference type="Pfam" id="PF00067">
    <property type="entry name" value="p450"/>
    <property type="match status" value="1"/>
</dbReference>
<evidence type="ECO:0000256" key="5">
    <source>
        <dbReference type="ARBA" id="ARBA00022617"/>
    </source>
</evidence>
<comment type="subcellular location">
    <subcellularLocation>
        <location evidence="3">Endoplasmic reticulum membrane</location>
        <topology evidence="3">Peripheral membrane protein</topology>
    </subcellularLocation>
    <subcellularLocation>
        <location evidence="2">Microsome membrane</location>
        <topology evidence="2">Peripheral membrane protein</topology>
    </subcellularLocation>
</comment>
<keyword evidence="5" id="KW-0349">Heme</keyword>
<comment type="similarity">
    <text evidence="4">Belongs to the cytochrome P450 family.</text>
</comment>
<comment type="cofactor">
    <cofactor evidence="1">
        <name>heme</name>
        <dbReference type="ChEBI" id="CHEBI:30413"/>
    </cofactor>
</comment>
<evidence type="ECO:0000256" key="2">
    <source>
        <dbReference type="ARBA" id="ARBA00004174"/>
    </source>
</evidence>
<dbReference type="EMBL" id="OW240913">
    <property type="protein sequence ID" value="CAH2248311.1"/>
    <property type="molecule type" value="Genomic_DNA"/>
</dbReference>
<organism evidence="13 14">
    <name type="scientific">Pelobates cultripes</name>
    <name type="common">Western spadefoot toad</name>
    <dbReference type="NCBI Taxonomy" id="61616"/>
    <lineage>
        <taxon>Eukaryota</taxon>
        <taxon>Metazoa</taxon>
        <taxon>Chordata</taxon>
        <taxon>Craniata</taxon>
        <taxon>Vertebrata</taxon>
        <taxon>Euteleostomi</taxon>
        <taxon>Amphibia</taxon>
        <taxon>Batrachia</taxon>
        <taxon>Anura</taxon>
        <taxon>Pelobatoidea</taxon>
        <taxon>Pelobatidae</taxon>
        <taxon>Pelobates</taxon>
    </lineage>
</organism>
<name>A0AAD1VTZ7_PELCU</name>
<evidence type="ECO:0000256" key="8">
    <source>
        <dbReference type="ARBA" id="ARBA00022848"/>
    </source>
</evidence>
<keyword evidence="8" id="KW-0492">Microsome</keyword>
<evidence type="ECO:0000256" key="1">
    <source>
        <dbReference type="ARBA" id="ARBA00001971"/>
    </source>
</evidence>
<evidence type="ECO:0000256" key="6">
    <source>
        <dbReference type="ARBA" id="ARBA00022723"/>
    </source>
</evidence>
<evidence type="ECO:0000256" key="3">
    <source>
        <dbReference type="ARBA" id="ARBA00004406"/>
    </source>
</evidence>
<keyword evidence="9" id="KW-0560">Oxidoreductase</keyword>
<dbReference type="FunFam" id="1.10.630.10:FF:000238">
    <property type="entry name" value="Cytochrome P450 2A6"/>
    <property type="match status" value="1"/>
</dbReference>
<dbReference type="PRINTS" id="PR00463">
    <property type="entry name" value="EP450I"/>
</dbReference>
<dbReference type="GO" id="GO:0006805">
    <property type="term" value="P:xenobiotic metabolic process"/>
    <property type="evidence" value="ECO:0007669"/>
    <property type="project" value="TreeGrafter"/>
</dbReference>
<dbReference type="PANTHER" id="PTHR24300:SF368">
    <property type="entry name" value="CYTOCHROME P450, FAMILY 2, SUBFAMILY AB, POLYPEPTIDE 1"/>
    <property type="match status" value="1"/>
</dbReference>
<evidence type="ECO:0000256" key="12">
    <source>
        <dbReference type="ARBA" id="ARBA00023136"/>
    </source>
</evidence>
<protein>
    <submittedName>
        <fullName evidence="13">Cytochrome P450 2J2, partial</fullName>
    </submittedName>
</protein>
<proteinExistence type="inferred from homology"/>
<dbReference type="InterPro" id="IPR002401">
    <property type="entry name" value="Cyt_P450_E_grp-I"/>
</dbReference>
<dbReference type="GO" id="GO:0016712">
    <property type="term" value="F:oxidoreductase activity, acting on paired donors, with incorporation or reduction of molecular oxygen, reduced flavin or flavoprotein as one donor, and incorporation of one atom of oxygen"/>
    <property type="evidence" value="ECO:0007669"/>
    <property type="project" value="TreeGrafter"/>
</dbReference>